<proteinExistence type="predicted"/>
<dbReference type="EMBL" id="JANBUP010001021">
    <property type="protein sequence ID" value="KAJ2809071.1"/>
    <property type="molecule type" value="Genomic_DNA"/>
</dbReference>
<comment type="caution">
    <text evidence="1">The sequence shown here is derived from an EMBL/GenBank/DDBJ whole genome shotgun (WGS) entry which is preliminary data.</text>
</comment>
<reference evidence="1" key="1">
    <citation type="submission" date="2022-07" db="EMBL/GenBank/DDBJ databases">
        <title>Phylogenomic reconstructions and comparative analyses of Kickxellomycotina fungi.</title>
        <authorList>
            <person name="Reynolds N.K."/>
            <person name="Stajich J.E."/>
            <person name="Barry K."/>
            <person name="Grigoriev I.V."/>
            <person name="Crous P."/>
            <person name="Smith M.E."/>
        </authorList>
    </citation>
    <scope>NUCLEOTIDE SEQUENCE</scope>
    <source>
        <strain evidence="1">CBS 102833</strain>
    </source>
</reference>
<keyword evidence="2" id="KW-1185">Reference proteome</keyword>
<dbReference type="Proteomes" id="UP001140096">
    <property type="component" value="Unassembled WGS sequence"/>
</dbReference>
<protein>
    <submittedName>
        <fullName evidence="1">Uncharacterized protein</fullName>
    </submittedName>
</protein>
<name>A0ACC1LIB1_9FUNG</name>
<evidence type="ECO:0000313" key="2">
    <source>
        <dbReference type="Proteomes" id="UP001140096"/>
    </source>
</evidence>
<gene>
    <name evidence="1" type="ORF">H4S07_003277</name>
</gene>
<evidence type="ECO:0000313" key="1">
    <source>
        <dbReference type="EMBL" id="KAJ2809071.1"/>
    </source>
</evidence>
<feature type="non-terminal residue" evidence="1">
    <location>
        <position position="1"/>
    </location>
</feature>
<sequence>EKAKIEVIAKSIMPTNMAPSEYVGAFQQLAVAFEDKPVIKGLAAANRQSAEFTHGLKGLLNDVERAMWVFYDDTETLGYLRVLAARIKTIM</sequence>
<organism evidence="1 2">
    <name type="scientific">Coemansia furcata</name>
    <dbReference type="NCBI Taxonomy" id="417177"/>
    <lineage>
        <taxon>Eukaryota</taxon>
        <taxon>Fungi</taxon>
        <taxon>Fungi incertae sedis</taxon>
        <taxon>Zoopagomycota</taxon>
        <taxon>Kickxellomycotina</taxon>
        <taxon>Kickxellomycetes</taxon>
        <taxon>Kickxellales</taxon>
        <taxon>Kickxellaceae</taxon>
        <taxon>Coemansia</taxon>
    </lineage>
</organism>
<accession>A0ACC1LIB1</accession>